<proteinExistence type="predicted"/>
<dbReference type="Proteomes" id="UP000252139">
    <property type="component" value="Unassembled WGS sequence"/>
</dbReference>
<accession>A0A367JNF3</accession>
<evidence type="ECO:0000313" key="2">
    <source>
        <dbReference type="Proteomes" id="UP000252139"/>
    </source>
</evidence>
<dbReference type="AlphaFoldDB" id="A0A367JNF3"/>
<gene>
    <name evidence="1" type="ORF">CU097_010171</name>
</gene>
<keyword evidence="2" id="KW-1185">Reference proteome</keyword>
<protein>
    <submittedName>
        <fullName evidence="1">Uncharacterized protein</fullName>
    </submittedName>
</protein>
<comment type="caution">
    <text evidence="1">The sequence shown here is derived from an EMBL/GenBank/DDBJ whole genome shotgun (WGS) entry which is preliminary data.</text>
</comment>
<dbReference type="EMBL" id="PJQL01001001">
    <property type="protein sequence ID" value="RCH91231.1"/>
    <property type="molecule type" value="Genomic_DNA"/>
</dbReference>
<name>A0A367JNF3_RHIAZ</name>
<evidence type="ECO:0000313" key="1">
    <source>
        <dbReference type="EMBL" id="RCH91231.1"/>
    </source>
</evidence>
<sequence>MLPYPFLKAACAAISTGAPQFKSMARRSNNSEVDDEAALYNTDGIISLHGYGKLKVLLLETSKQFGSINGSKCSFDHHKGLLDSLSMLKAIAGTYSFGNMQASSKVKVFFIHAAGIKE</sequence>
<organism evidence="1 2">
    <name type="scientific">Rhizopus azygosporus</name>
    <name type="common">Rhizopus microsporus var. azygosporus</name>
    <dbReference type="NCBI Taxonomy" id="86630"/>
    <lineage>
        <taxon>Eukaryota</taxon>
        <taxon>Fungi</taxon>
        <taxon>Fungi incertae sedis</taxon>
        <taxon>Mucoromycota</taxon>
        <taxon>Mucoromycotina</taxon>
        <taxon>Mucoromycetes</taxon>
        <taxon>Mucorales</taxon>
        <taxon>Mucorineae</taxon>
        <taxon>Rhizopodaceae</taxon>
        <taxon>Rhizopus</taxon>
    </lineage>
</organism>
<dbReference type="OrthoDB" id="2279273at2759"/>
<reference evidence="1 2" key="1">
    <citation type="journal article" date="2018" name="G3 (Bethesda)">
        <title>Phylogenetic and Phylogenomic Definition of Rhizopus Species.</title>
        <authorList>
            <person name="Gryganskyi A.P."/>
            <person name="Golan J."/>
            <person name="Dolatabadi S."/>
            <person name="Mondo S."/>
            <person name="Robb S."/>
            <person name="Idnurm A."/>
            <person name="Muszewska A."/>
            <person name="Steczkiewicz K."/>
            <person name="Masonjones S."/>
            <person name="Liao H.L."/>
            <person name="Gajdeczka M.T."/>
            <person name="Anike F."/>
            <person name="Vuek A."/>
            <person name="Anishchenko I.M."/>
            <person name="Voigt K."/>
            <person name="de Hoog G.S."/>
            <person name="Smith M.E."/>
            <person name="Heitman J."/>
            <person name="Vilgalys R."/>
            <person name="Stajich J.E."/>
        </authorList>
    </citation>
    <scope>NUCLEOTIDE SEQUENCE [LARGE SCALE GENOMIC DNA]</scope>
    <source>
        <strain evidence="1 2">CBS 357.93</strain>
    </source>
</reference>